<feature type="transmembrane region" description="Helical" evidence="7">
    <location>
        <begin position="197"/>
        <end position="213"/>
    </location>
</feature>
<proteinExistence type="inferred from homology"/>
<dbReference type="InterPro" id="IPR050539">
    <property type="entry name" value="ThrE_Dicarb/AminoAcid_Exp"/>
</dbReference>
<organism evidence="9 10">
    <name type="scientific">Acidaminococcus intestini</name>
    <dbReference type="NCBI Taxonomy" id="187327"/>
    <lineage>
        <taxon>Bacteria</taxon>
        <taxon>Bacillati</taxon>
        <taxon>Bacillota</taxon>
        <taxon>Negativicutes</taxon>
        <taxon>Acidaminococcales</taxon>
        <taxon>Acidaminococcaceae</taxon>
        <taxon>Acidaminococcus</taxon>
    </lineage>
</organism>
<dbReference type="Proteomes" id="UP000754226">
    <property type="component" value="Unassembled WGS sequence"/>
</dbReference>
<feature type="transmembrane region" description="Helical" evidence="7">
    <location>
        <begin position="173"/>
        <end position="191"/>
    </location>
</feature>
<evidence type="ECO:0000259" key="8">
    <source>
        <dbReference type="Pfam" id="PF06738"/>
    </source>
</evidence>
<evidence type="ECO:0000256" key="4">
    <source>
        <dbReference type="ARBA" id="ARBA00022989"/>
    </source>
</evidence>
<keyword evidence="4 7" id="KW-1133">Transmembrane helix</keyword>
<dbReference type="AlphaFoldDB" id="A0A943I5R0"/>
<dbReference type="RefSeq" id="WP_296328088.1">
    <property type="nucleotide sequence ID" value="NZ_CATWGP010000002.1"/>
</dbReference>
<dbReference type="PANTHER" id="PTHR34390">
    <property type="entry name" value="UPF0442 PROTEIN YJJB-RELATED"/>
    <property type="match status" value="1"/>
</dbReference>
<protein>
    <submittedName>
        <fullName evidence="9">Threonine/serine exporter family protein</fullName>
    </submittedName>
</protein>
<evidence type="ECO:0000256" key="7">
    <source>
        <dbReference type="SAM" id="Phobius"/>
    </source>
</evidence>
<comment type="subcellular location">
    <subcellularLocation>
        <location evidence="1">Cell membrane</location>
        <topology evidence="1">Multi-pass membrane protein</topology>
    </subcellularLocation>
</comment>
<keyword evidence="3 7" id="KW-0812">Transmembrane</keyword>
<dbReference type="EMBL" id="JAGZCZ010000006">
    <property type="protein sequence ID" value="MBS5519983.1"/>
    <property type="molecule type" value="Genomic_DNA"/>
</dbReference>
<keyword evidence="5 7" id="KW-0472">Membrane</keyword>
<dbReference type="GO" id="GO:0005886">
    <property type="term" value="C:plasma membrane"/>
    <property type="evidence" value="ECO:0007669"/>
    <property type="project" value="UniProtKB-SubCell"/>
</dbReference>
<keyword evidence="2" id="KW-1003">Cell membrane</keyword>
<reference evidence="9" key="1">
    <citation type="submission" date="2021-02" db="EMBL/GenBank/DDBJ databases">
        <title>Infant gut strain persistence is associated with maternal origin, phylogeny, and functional potential including surface adhesion and iron acquisition.</title>
        <authorList>
            <person name="Lou Y.C."/>
        </authorList>
    </citation>
    <scope>NUCLEOTIDE SEQUENCE</scope>
    <source>
        <strain evidence="9">L3_106_000M1_dasL3_106_000M1_concoct_15</strain>
    </source>
</reference>
<feature type="domain" description="Threonine/serine exporter-like N-terminal" evidence="8">
    <location>
        <begin position="16"/>
        <end position="250"/>
    </location>
</feature>
<sequence>MESTIAGMTKEEVLKISLTCGKLLLTSGAETYRVEDTMTRICALKDMQIAAVSTPSWIMVGDETVDGTSMVSRVTRRGTDLTLISEVNNISYHMPTWDHSFAETMAMLDELSTRPSPTALYSMVWSGFAGGFFAGVIGGNFWDFVAAFLGSFLSMAFICLVRPFRPSSFWETTMAGVIICFVTYMCHLFIPGVTMEFAIGGGIMPYLPGMAFTNGIRDFMAGDLMSGTSRAGEAIFLVGGIAIGIAAFLGIVYL</sequence>
<evidence type="ECO:0000256" key="6">
    <source>
        <dbReference type="ARBA" id="ARBA00034125"/>
    </source>
</evidence>
<gene>
    <name evidence="9" type="ORF">KHX13_06620</name>
</gene>
<feature type="transmembrane region" description="Helical" evidence="7">
    <location>
        <begin position="234"/>
        <end position="253"/>
    </location>
</feature>
<evidence type="ECO:0000313" key="9">
    <source>
        <dbReference type="EMBL" id="MBS5519983.1"/>
    </source>
</evidence>
<dbReference type="PANTHER" id="PTHR34390:SF2">
    <property type="entry name" value="SUCCINATE TRANSPORTER SUBUNIT YJJP-RELATED"/>
    <property type="match status" value="1"/>
</dbReference>
<comment type="similarity">
    <text evidence="6">Belongs to the ThrE exporter (TC 2.A.79) family.</text>
</comment>
<name>A0A943I5R0_9FIRM</name>
<evidence type="ECO:0000256" key="1">
    <source>
        <dbReference type="ARBA" id="ARBA00004651"/>
    </source>
</evidence>
<comment type="caution">
    <text evidence="9">The sequence shown here is derived from an EMBL/GenBank/DDBJ whole genome shotgun (WGS) entry which is preliminary data.</text>
</comment>
<evidence type="ECO:0000256" key="2">
    <source>
        <dbReference type="ARBA" id="ARBA00022475"/>
    </source>
</evidence>
<evidence type="ECO:0000256" key="5">
    <source>
        <dbReference type="ARBA" id="ARBA00023136"/>
    </source>
</evidence>
<evidence type="ECO:0000313" key="10">
    <source>
        <dbReference type="Proteomes" id="UP000754226"/>
    </source>
</evidence>
<evidence type="ECO:0000256" key="3">
    <source>
        <dbReference type="ARBA" id="ARBA00022692"/>
    </source>
</evidence>
<accession>A0A943I5R0</accession>
<dbReference type="Pfam" id="PF06738">
    <property type="entry name" value="ThrE"/>
    <property type="match status" value="1"/>
</dbReference>
<dbReference type="GO" id="GO:0015744">
    <property type="term" value="P:succinate transport"/>
    <property type="evidence" value="ECO:0007669"/>
    <property type="project" value="TreeGrafter"/>
</dbReference>
<dbReference type="GO" id="GO:0022857">
    <property type="term" value="F:transmembrane transporter activity"/>
    <property type="evidence" value="ECO:0007669"/>
    <property type="project" value="InterPro"/>
</dbReference>
<dbReference type="InterPro" id="IPR010619">
    <property type="entry name" value="ThrE-like_N"/>
</dbReference>